<keyword evidence="12" id="KW-1185">Reference proteome</keyword>
<dbReference type="PANTHER" id="PTHR10846:SF73">
    <property type="entry name" value="SODIUM_CALCIUM EXCHANGER MEMBRANE REGION DOMAIN-CONTAINING PROTEIN"/>
    <property type="match status" value="1"/>
</dbReference>
<keyword evidence="4 9" id="KW-0812">Transmembrane</keyword>
<evidence type="ECO:0000256" key="4">
    <source>
        <dbReference type="ARBA" id="ARBA00022692"/>
    </source>
</evidence>
<feature type="domain" description="Sodium/calcium exchanger membrane region" evidence="10">
    <location>
        <begin position="74"/>
        <end position="215"/>
    </location>
</feature>
<feature type="transmembrane region" description="Helical" evidence="9">
    <location>
        <begin position="111"/>
        <end position="131"/>
    </location>
</feature>
<organism evidence="11 12">
    <name type="scientific">Euplotes crassus</name>
    <dbReference type="NCBI Taxonomy" id="5936"/>
    <lineage>
        <taxon>Eukaryota</taxon>
        <taxon>Sar</taxon>
        <taxon>Alveolata</taxon>
        <taxon>Ciliophora</taxon>
        <taxon>Intramacronucleata</taxon>
        <taxon>Spirotrichea</taxon>
        <taxon>Hypotrichia</taxon>
        <taxon>Euplotida</taxon>
        <taxon>Euplotidae</taxon>
        <taxon>Moneuplotes</taxon>
    </lineage>
</organism>
<protein>
    <recommendedName>
        <fullName evidence="10">Sodium/calcium exchanger membrane region domain-containing protein</fullName>
    </recommendedName>
</protein>
<feature type="transmembrane region" description="Helical" evidence="9">
    <location>
        <begin position="137"/>
        <end position="160"/>
    </location>
</feature>
<dbReference type="AlphaFoldDB" id="A0AAD1X394"/>
<keyword evidence="3" id="KW-0813">Transport</keyword>
<dbReference type="InterPro" id="IPR044880">
    <property type="entry name" value="NCX_ion-bd_dom_sf"/>
</dbReference>
<feature type="transmembrane region" description="Helical" evidence="9">
    <location>
        <begin position="483"/>
        <end position="507"/>
    </location>
</feature>
<evidence type="ECO:0000259" key="10">
    <source>
        <dbReference type="Pfam" id="PF01699"/>
    </source>
</evidence>
<comment type="similarity">
    <text evidence="2">Belongs to the Ca(2+):cation antiporter (CaCA) (TC 2.A.19) family. SLC24A subfamily.</text>
</comment>
<evidence type="ECO:0000256" key="1">
    <source>
        <dbReference type="ARBA" id="ARBA00004141"/>
    </source>
</evidence>
<gene>
    <name evidence="11" type="ORF">ECRASSUSDP1_LOCUS2719</name>
</gene>
<dbReference type="EMBL" id="CAMPGE010002599">
    <property type="protein sequence ID" value="CAI2361408.1"/>
    <property type="molecule type" value="Genomic_DNA"/>
</dbReference>
<reference evidence="11" key="1">
    <citation type="submission" date="2023-07" db="EMBL/GenBank/DDBJ databases">
        <authorList>
            <consortium name="AG Swart"/>
            <person name="Singh M."/>
            <person name="Singh A."/>
            <person name="Seah K."/>
            <person name="Emmerich C."/>
        </authorList>
    </citation>
    <scope>NUCLEOTIDE SEQUENCE</scope>
    <source>
        <strain evidence="11">DP1</strain>
    </source>
</reference>
<feature type="transmembrane region" description="Helical" evidence="9">
    <location>
        <begin position="70"/>
        <end position="91"/>
    </location>
</feature>
<feature type="region of interest" description="Disordered" evidence="8">
    <location>
        <begin position="388"/>
        <end position="423"/>
    </location>
</feature>
<dbReference type="GO" id="GO:0005262">
    <property type="term" value="F:calcium channel activity"/>
    <property type="evidence" value="ECO:0007669"/>
    <property type="project" value="TreeGrafter"/>
</dbReference>
<dbReference type="Gene3D" id="1.20.1420.30">
    <property type="entry name" value="NCX, central ion-binding region"/>
    <property type="match status" value="2"/>
</dbReference>
<evidence type="ECO:0000256" key="3">
    <source>
        <dbReference type="ARBA" id="ARBA00022449"/>
    </source>
</evidence>
<feature type="transmembrane region" description="Helical" evidence="9">
    <location>
        <begin position="197"/>
        <end position="216"/>
    </location>
</feature>
<feature type="transmembrane region" description="Helical" evidence="9">
    <location>
        <begin position="172"/>
        <end position="191"/>
    </location>
</feature>
<comment type="subcellular location">
    <subcellularLocation>
        <location evidence="1">Membrane</location>
        <topology evidence="1">Multi-pass membrane protein</topology>
    </subcellularLocation>
</comment>
<dbReference type="InterPro" id="IPR004837">
    <property type="entry name" value="NaCa_Exmemb"/>
</dbReference>
<evidence type="ECO:0000313" key="11">
    <source>
        <dbReference type="EMBL" id="CAI2361408.1"/>
    </source>
</evidence>
<evidence type="ECO:0000256" key="5">
    <source>
        <dbReference type="ARBA" id="ARBA00022989"/>
    </source>
</evidence>
<dbReference type="GO" id="GO:0005886">
    <property type="term" value="C:plasma membrane"/>
    <property type="evidence" value="ECO:0007669"/>
    <property type="project" value="TreeGrafter"/>
</dbReference>
<evidence type="ECO:0000313" key="12">
    <source>
        <dbReference type="Proteomes" id="UP001295684"/>
    </source>
</evidence>
<keyword evidence="5 9" id="KW-1133">Transmembrane helix</keyword>
<dbReference type="PANTHER" id="PTHR10846">
    <property type="entry name" value="SODIUM/POTASSIUM/CALCIUM EXCHANGER"/>
    <property type="match status" value="1"/>
</dbReference>
<keyword evidence="3" id="KW-0050">Antiport</keyword>
<feature type="domain" description="Sodium/calcium exchanger membrane region" evidence="10">
    <location>
        <begin position="485"/>
        <end position="633"/>
    </location>
</feature>
<comment type="caution">
    <text evidence="11">The sequence shown here is derived from an EMBL/GenBank/DDBJ whole genome shotgun (WGS) entry which is preliminary data.</text>
</comment>
<feature type="compositionally biased region" description="Acidic residues" evidence="8">
    <location>
        <begin position="413"/>
        <end position="423"/>
    </location>
</feature>
<evidence type="ECO:0000256" key="7">
    <source>
        <dbReference type="SAM" id="Coils"/>
    </source>
</evidence>
<evidence type="ECO:0000256" key="6">
    <source>
        <dbReference type="ARBA" id="ARBA00023136"/>
    </source>
</evidence>
<feature type="transmembrane region" description="Helical" evidence="9">
    <location>
        <begin position="624"/>
        <end position="645"/>
    </location>
</feature>
<evidence type="ECO:0000256" key="9">
    <source>
        <dbReference type="SAM" id="Phobius"/>
    </source>
</evidence>
<evidence type="ECO:0000256" key="8">
    <source>
        <dbReference type="SAM" id="MobiDB-lite"/>
    </source>
</evidence>
<dbReference type="Pfam" id="PF01699">
    <property type="entry name" value="Na_Ca_ex"/>
    <property type="match status" value="2"/>
</dbReference>
<dbReference type="GO" id="GO:0006874">
    <property type="term" value="P:intracellular calcium ion homeostasis"/>
    <property type="evidence" value="ECO:0007669"/>
    <property type="project" value="TreeGrafter"/>
</dbReference>
<dbReference type="InterPro" id="IPR004481">
    <property type="entry name" value="K/Na/Ca-exchanger"/>
</dbReference>
<name>A0AAD1X394_EUPCR</name>
<accession>A0AAD1X394</accession>
<feature type="transmembrane region" description="Helical" evidence="9">
    <location>
        <begin position="595"/>
        <end position="612"/>
    </location>
</feature>
<feature type="compositionally biased region" description="Basic and acidic residues" evidence="8">
    <location>
        <begin position="397"/>
        <end position="412"/>
    </location>
</feature>
<sequence length="649" mass="75064">MLFFNTFFSTFKRITGGLLAIMTSFRLTKAIIILCFLTMTLPACLGQSIGTTGGFPPFLNHEQIKTFGFIPMVLGMLYCFYGISLVTRNYINPSIDIIKSRNRFSSNTMNATLLAMTNSAAECFIIMNSIFFNVSDIGIYTVVGETAFYSLIIQGFFYLFSDYNTKIDWWIITRETLFLLFYVALFSGFLLGNKIEAWKAAILFFFYLVHIVMMVLNQYYEVAIKKAESRREKLKAKVEICRKDISNYHKNNEDTGSRKYTSEILLNVDLKIKDNYIIAEDNLFRERANPKIMRIYEENKRGSGLAHFRRIACKIVLLIQALNLNKKVQRSRKSKIDLSKLIKFYEEEYCMSDSESVNPEEFESIEMGSQNEKISAVSKRKLKMTESGNLAAIGTNKPKENNKEDESKNEAEKEFDEFEDDISSTEAESKTIYDRINERVNKKVSLAFPKKFRERLMYIFTAPLTYTQFISIPNVIVPGRENFYPLSLFMSIAWIYAYTFIIVWWTYELSEAWGINRSIIPLIFYPIGISIRDSKKIIDFLEVKKMFAEELQDQEISLAETFSGPIFQITGLVGFTWLIKILSSGEAISFDNGNIQFQAPILLLIIVMKYGAILIARYRTSKKLFVFNGITYTFFTFSALLFDYYDKIS</sequence>
<dbReference type="GO" id="GO:0008273">
    <property type="term" value="F:calcium, potassium:sodium antiporter activity"/>
    <property type="evidence" value="ECO:0007669"/>
    <property type="project" value="TreeGrafter"/>
</dbReference>
<proteinExistence type="inferred from homology"/>
<dbReference type="Proteomes" id="UP001295684">
    <property type="component" value="Unassembled WGS sequence"/>
</dbReference>
<evidence type="ECO:0000256" key="2">
    <source>
        <dbReference type="ARBA" id="ARBA00005364"/>
    </source>
</evidence>
<keyword evidence="7" id="KW-0175">Coiled coil</keyword>
<keyword evidence="6 9" id="KW-0472">Membrane</keyword>
<feature type="transmembrane region" description="Helical" evidence="9">
    <location>
        <begin position="456"/>
        <end position="477"/>
    </location>
</feature>
<feature type="coiled-coil region" evidence="7">
    <location>
        <begin position="217"/>
        <end position="244"/>
    </location>
</feature>